<comment type="caution">
    <text evidence="1">The sequence shown here is derived from an EMBL/GenBank/DDBJ whole genome shotgun (WGS) entry which is preliminary data.</text>
</comment>
<dbReference type="Proteomes" id="UP000321523">
    <property type="component" value="Unassembled WGS sequence"/>
</dbReference>
<keyword evidence="2" id="KW-1185">Reference proteome</keyword>
<evidence type="ECO:0000313" key="1">
    <source>
        <dbReference type="EMBL" id="GEO41838.1"/>
    </source>
</evidence>
<evidence type="ECO:0000313" key="2">
    <source>
        <dbReference type="Proteomes" id="UP000321523"/>
    </source>
</evidence>
<sequence>MGRLDTEARMIIKVLSSRGTMTSDIARLLDVTERTVRYHLERLHLSAVDGCSRQLFRAEAVAEAIETWRAAQEDGSIWRRCTTGWSANTIMPAACARSSATGCGDNQLPRAGAAPGGDARRGAGPGRLGALSRASWLAGSKDALRLMAKAAAGQAARSASAASGNRRASTLTLSERQFQGIHLPWPRTQAEFREQFGTYGK</sequence>
<protein>
    <submittedName>
        <fullName evidence="1">Uncharacterized protein</fullName>
    </submittedName>
</protein>
<reference evidence="1 2" key="1">
    <citation type="submission" date="2019-07" db="EMBL/GenBank/DDBJ databases">
        <title>Whole genome shotgun sequence of Skermanella aerolata NBRC 106429.</title>
        <authorList>
            <person name="Hosoyama A."/>
            <person name="Uohara A."/>
            <person name="Ohji S."/>
            <person name="Ichikawa N."/>
        </authorList>
    </citation>
    <scope>NUCLEOTIDE SEQUENCE [LARGE SCALE GENOMIC DNA]</scope>
    <source>
        <strain evidence="1 2">NBRC 106429</strain>
    </source>
</reference>
<organism evidence="1 2">
    <name type="scientific">Skermanella aerolata</name>
    <dbReference type="NCBI Taxonomy" id="393310"/>
    <lineage>
        <taxon>Bacteria</taxon>
        <taxon>Pseudomonadati</taxon>
        <taxon>Pseudomonadota</taxon>
        <taxon>Alphaproteobacteria</taxon>
        <taxon>Rhodospirillales</taxon>
        <taxon>Azospirillaceae</taxon>
        <taxon>Skermanella</taxon>
    </lineage>
</organism>
<dbReference type="EMBL" id="BJYZ01000032">
    <property type="protein sequence ID" value="GEO41838.1"/>
    <property type="molecule type" value="Genomic_DNA"/>
</dbReference>
<gene>
    <name evidence="1" type="ORF">SAE02_59860</name>
</gene>
<name>A0A512DZC9_9PROT</name>
<accession>A0A512DZC9</accession>
<dbReference type="AlphaFoldDB" id="A0A512DZC9"/>
<proteinExistence type="predicted"/>